<dbReference type="InterPro" id="IPR003329">
    <property type="entry name" value="Cytidylyl_trans"/>
</dbReference>
<dbReference type="PANTHER" id="PTHR42866:SF1">
    <property type="entry name" value="SPORE COAT POLYSACCHARIDE BIOSYNTHESIS PROTEIN SPSF"/>
    <property type="match status" value="1"/>
</dbReference>
<evidence type="ECO:0000313" key="1">
    <source>
        <dbReference type="EMBL" id="POQ98196.1"/>
    </source>
</evidence>
<dbReference type="AlphaFoldDB" id="A0A2S4JFA6"/>
<dbReference type="Gene3D" id="3.90.550.10">
    <property type="entry name" value="Spore Coat Polysaccharide Biosynthesis Protein SpsA, Chain A"/>
    <property type="match status" value="1"/>
</dbReference>
<dbReference type="Proteomes" id="UP000237350">
    <property type="component" value="Unassembled WGS sequence"/>
</dbReference>
<protein>
    <recommendedName>
        <fullName evidence="3">Acylneuraminate cytidylyltransferase</fullName>
    </recommendedName>
</protein>
<name>A0A2S4JFA6_9SPIO</name>
<dbReference type="RefSeq" id="WP_103681316.1">
    <property type="nucleotide sequence ID" value="NZ_LPWH01000127.1"/>
</dbReference>
<evidence type="ECO:0008006" key="3">
    <source>
        <dbReference type="Google" id="ProtNLM"/>
    </source>
</evidence>
<reference evidence="2" key="1">
    <citation type="submission" date="2015-12" db="EMBL/GenBank/DDBJ databases">
        <authorList>
            <person name="Lodha T.D."/>
            <person name="Chintalapati S."/>
            <person name="Chintalapati V.R."/>
            <person name="Sravanthi T."/>
        </authorList>
    </citation>
    <scope>NUCLEOTIDE SEQUENCE [LARGE SCALE GENOMIC DNA]</scope>
    <source>
        <strain evidence="2">JC133</strain>
    </source>
</reference>
<comment type="caution">
    <text evidence="1">The sequence shown here is derived from an EMBL/GenBank/DDBJ whole genome shotgun (WGS) entry which is preliminary data.</text>
</comment>
<proteinExistence type="predicted"/>
<evidence type="ECO:0000313" key="2">
    <source>
        <dbReference type="Proteomes" id="UP000237350"/>
    </source>
</evidence>
<accession>A0A2S4JFA6</accession>
<dbReference type="GO" id="GO:0005829">
    <property type="term" value="C:cytosol"/>
    <property type="evidence" value="ECO:0007669"/>
    <property type="project" value="TreeGrafter"/>
</dbReference>
<dbReference type="SUPFAM" id="SSF53448">
    <property type="entry name" value="Nucleotide-diphospho-sugar transferases"/>
    <property type="match status" value="1"/>
</dbReference>
<organism evidence="1 2">
    <name type="scientific">Alkalispirochaeta sphaeroplastigenens</name>
    <dbReference type="NCBI Taxonomy" id="1187066"/>
    <lineage>
        <taxon>Bacteria</taxon>
        <taxon>Pseudomonadati</taxon>
        <taxon>Spirochaetota</taxon>
        <taxon>Spirochaetia</taxon>
        <taxon>Spirochaetales</taxon>
        <taxon>Spirochaetaceae</taxon>
        <taxon>Alkalispirochaeta</taxon>
    </lineage>
</organism>
<dbReference type="InterPro" id="IPR029044">
    <property type="entry name" value="Nucleotide-diphossugar_trans"/>
</dbReference>
<keyword evidence="2" id="KW-1185">Reference proteome</keyword>
<dbReference type="OrthoDB" id="9815559at2"/>
<dbReference type="EMBL" id="LPWH01000127">
    <property type="protein sequence ID" value="POQ98196.1"/>
    <property type="molecule type" value="Genomic_DNA"/>
</dbReference>
<dbReference type="Pfam" id="PF02348">
    <property type="entry name" value="CTP_transf_3"/>
    <property type="match status" value="1"/>
</dbReference>
<sequence>MDNLATCVPDRARPGEETAVFLQVRLASTRLPRKALLLLSGKPVVLHAMEALRALPVDQFWLVTDEESAPLLEPWAREGGFRVFAGDARDVLLRFCQAAGHSGAEVILRATGDNPLVSRDVALGALSLFSRMSPDYAALRGSPLGTGVEVIRATALEDLRRFSSSPGHHEHVTPGLYENPHRYRLAIEEVPQPWQAPSWRVTLDTPEDYQVLQALYSELYRGSPVTLEELLAFGRNRVWRSA</sequence>
<gene>
    <name evidence="1" type="ORF">AU468_14265</name>
</gene>
<dbReference type="PANTHER" id="PTHR42866">
    <property type="entry name" value="3-DEOXY-MANNO-OCTULOSONATE CYTIDYLYLTRANSFERASE"/>
    <property type="match status" value="1"/>
</dbReference>